<proteinExistence type="predicted"/>
<evidence type="ECO:0000259" key="2">
    <source>
        <dbReference type="Pfam" id="PF13193"/>
    </source>
</evidence>
<protein>
    <submittedName>
        <fullName evidence="3">Amino acid adenylation domain-containing protein</fullName>
    </submittedName>
</protein>
<dbReference type="GO" id="GO:0031177">
    <property type="term" value="F:phosphopantetheine binding"/>
    <property type="evidence" value="ECO:0007669"/>
    <property type="project" value="TreeGrafter"/>
</dbReference>
<evidence type="ECO:0000313" key="3">
    <source>
        <dbReference type="EMBL" id="SDJ53686.1"/>
    </source>
</evidence>
<keyword evidence="4" id="KW-1185">Reference proteome</keyword>
<dbReference type="InterPro" id="IPR020845">
    <property type="entry name" value="AMP-binding_CS"/>
</dbReference>
<reference evidence="3" key="1">
    <citation type="submission" date="2016-10" db="EMBL/GenBank/DDBJ databases">
        <authorList>
            <person name="Varghese N."/>
            <person name="Submissions S."/>
        </authorList>
    </citation>
    <scope>NUCLEOTIDE SEQUENCE [LARGE SCALE GENOMIC DNA]</scope>
    <source>
        <strain evidence="3">YR281</strain>
    </source>
</reference>
<evidence type="ECO:0000259" key="1">
    <source>
        <dbReference type="Pfam" id="PF00501"/>
    </source>
</evidence>
<feature type="domain" description="AMP-dependent synthetase/ligase" evidence="1">
    <location>
        <begin position="34"/>
        <end position="384"/>
    </location>
</feature>
<gene>
    <name evidence="3" type="ORF">SAMN04487926_16012</name>
</gene>
<dbReference type="Pfam" id="PF00501">
    <property type="entry name" value="AMP-binding"/>
    <property type="match status" value="1"/>
</dbReference>
<feature type="domain" description="AMP-binding enzyme C-terminal" evidence="2">
    <location>
        <begin position="450"/>
        <end position="515"/>
    </location>
</feature>
<comment type="caution">
    <text evidence="3">The sequence shown here is derived from an EMBL/GenBank/DDBJ whole genome shotgun (WGS) entry which is preliminary data.</text>
</comment>
<organism evidence="3 4">
    <name type="scientific">Paraburkholderia steynii</name>
    <dbReference type="NCBI Taxonomy" id="1245441"/>
    <lineage>
        <taxon>Bacteria</taxon>
        <taxon>Pseudomonadati</taxon>
        <taxon>Pseudomonadota</taxon>
        <taxon>Betaproteobacteria</taxon>
        <taxon>Burkholderiales</taxon>
        <taxon>Burkholderiaceae</taxon>
        <taxon>Paraburkholderia</taxon>
    </lineage>
</organism>
<dbReference type="Proteomes" id="UP000198900">
    <property type="component" value="Unassembled WGS sequence"/>
</dbReference>
<dbReference type="Pfam" id="PF13193">
    <property type="entry name" value="AMP-binding_C"/>
    <property type="match status" value="1"/>
</dbReference>
<dbReference type="GO" id="GO:0005737">
    <property type="term" value="C:cytoplasm"/>
    <property type="evidence" value="ECO:0007669"/>
    <property type="project" value="TreeGrafter"/>
</dbReference>
<dbReference type="Gene3D" id="3.30.300.30">
    <property type="match status" value="1"/>
</dbReference>
<dbReference type="PROSITE" id="PS00455">
    <property type="entry name" value="AMP_BINDING"/>
    <property type="match status" value="1"/>
</dbReference>
<dbReference type="InterPro" id="IPR045851">
    <property type="entry name" value="AMP-bd_C_sf"/>
</dbReference>
<dbReference type="InterPro" id="IPR025110">
    <property type="entry name" value="AMP-bd_C"/>
</dbReference>
<dbReference type="InterPro" id="IPR000873">
    <property type="entry name" value="AMP-dep_synth/lig_dom"/>
</dbReference>
<dbReference type="SUPFAM" id="SSF56801">
    <property type="entry name" value="Acetyl-CoA synthetase-like"/>
    <property type="match status" value="1"/>
</dbReference>
<dbReference type="Gene3D" id="2.30.38.10">
    <property type="entry name" value="Luciferase, Domain 3"/>
    <property type="match status" value="1"/>
</dbReference>
<dbReference type="GO" id="GO:0044550">
    <property type="term" value="P:secondary metabolite biosynthetic process"/>
    <property type="evidence" value="ECO:0007669"/>
    <property type="project" value="TreeGrafter"/>
</dbReference>
<evidence type="ECO:0000313" key="4">
    <source>
        <dbReference type="Proteomes" id="UP000198900"/>
    </source>
</evidence>
<dbReference type="AlphaFoldDB" id="A0A7Z7BLL6"/>
<dbReference type="CDD" id="cd12117">
    <property type="entry name" value="A_NRPS_Srf_like"/>
    <property type="match status" value="1"/>
</dbReference>
<dbReference type="InterPro" id="IPR010071">
    <property type="entry name" value="AA_adenyl_dom"/>
</dbReference>
<dbReference type="RefSeq" id="WP_091790555.1">
    <property type="nucleotide sequence ID" value="NZ_FNDI01000060.1"/>
</dbReference>
<dbReference type="PANTHER" id="PTHR45527:SF1">
    <property type="entry name" value="FATTY ACID SYNTHASE"/>
    <property type="match status" value="1"/>
</dbReference>
<dbReference type="GO" id="GO:0043041">
    <property type="term" value="P:amino acid activation for nonribosomal peptide biosynthetic process"/>
    <property type="evidence" value="ECO:0007669"/>
    <property type="project" value="TreeGrafter"/>
</dbReference>
<sequence>MNSLRCDEAAWLLHERINRTAVPYPDDTTVNELFEIVAARQPDAPAVIDGDETCSYHALNAFADALAARLEDAGARPGDVVALTLPHGLAQIVALLAILKAGAAYLPLDAAWPAHRQAQLLAQTGCRYVMCAEMPPRGSAFETCEILIVSLDLLRVCSADLDTTRIGSRARATADSIAYFNFTSGSTGKPKGVPIVHRSIARLVFGAYYARLDRTSRVLQMAPITFDAATFEIWGPLLNGGVCVIYDESFVRASRLRGLIERHHINLMFLTTALFNALVDEAPATLANVATILTGGEAHSMRHMSEALRYYGPGRIVSVYGPTESTTFATWYPVREIRSDETMLPIGFPIQNTRIYVVDEGALCKSGQTGEICIAGPGLTPGYLGLSEFNRERFVEYELGERRERLYHSGDTGYLREDGVLVFQGRKDEQVKINGFRIELGEIAFHLDCHAGIRRSCVTVHDDGIEKRLVAFVVAKDANCHAECIRAELAEVLPAYMVPAQIHLCDDLPISPNGKIDRQHLKKRLE</sequence>
<accession>A0A7Z7BLL6</accession>
<dbReference type="NCBIfam" id="TIGR01733">
    <property type="entry name" value="AA-adenyl-dom"/>
    <property type="match status" value="1"/>
</dbReference>
<dbReference type="PANTHER" id="PTHR45527">
    <property type="entry name" value="NONRIBOSOMAL PEPTIDE SYNTHETASE"/>
    <property type="match status" value="1"/>
</dbReference>
<name>A0A7Z7BLL6_9BURK</name>
<dbReference type="Gene3D" id="3.40.50.980">
    <property type="match status" value="2"/>
</dbReference>
<dbReference type="EMBL" id="FNDI01000060">
    <property type="protein sequence ID" value="SDJ53686.1"/>
    <property type="molecule type" value="Genomic_DNA"/>
</dbReference>